<keyword evidence="3" id="KW-0732">Signal</keyword>
<keyword evidence="10" id="KW-1185">Reference proteome</keyword>
<dbReference type="InterPro" id="IPR007829">
    <property type="entry name" value="TM2"/>
</dbReference>
<evidence type="ECO:0000313" key="9">
    <source>
        <dbReference type="EMBL" id="MET3643728.1"/>
    </source>
</evidence>
<evidence type="ECO:0000256" key="3">
    <source>
        <dbReference type="ARBA" id="ARBA00022729"/>
    </source>
</evidence>
<name>A0ABV2JLH3_9STRE</name>
<evidence type="ECO:0000256" key="5">
    <source>
        <dbReference type="ARBA" id="ARBA00023136"/>
    </source>
</evidence>
<dbReference type="InterPro" id="IPR050932">
    <property type="entry name" value="TM2D1-3-like"/>
</dbReference>
<accession>A0ABV2JLH3</accession>
<evidence type="ECO:0000256" key="6">
    <source>
        <dbReference type="ARBA" id="ARBA00023180"/>
    </source>
</evidence>
<keyword evidence="2 7" id="KW-0812">Transmembrane</keyword>
<evidence type="ECO:0000313" key="10">
    <source>
        <dbReference type="Proteomes" id="UP001549055"/>
    </source>
</evidence>
<dbReference type="RefSeq" id="WP_354279799.1">
    <property type="nucleotide sequence ID" value="NZ_JBEPMK010000001.1"/>
</dbReference>
<keyword evidence="4 7" id="KW-1133">Transmembrane helix</keyword>
<dbReference type="Proteomes" id="UP001549055">
    <property type="component" value="Unassembled WGS sequence"/>
</dbReference>
<evidence type="ECO:0000256" key="7">
    <source>
        <dbReference type="SAM" id="Phobius"/>
    </source>
</evidence>
<evidence type="ECO:0000256" key="2">
    <source>
        <dbReference type="ARBA" id="ARBA00022692"/>
    </source>
</evidence>
<evidence type="ECO:0000259" key="8">
    <source>
        <dbReference type="Pfam" id="PF05154"/>
    </source>
</evidence>
<keyword evidence="6" id="KW-0325">Glycoprotein</keyword>
<keyword evidence="5 7" id="KW-0472">Membrane</keyword>
<dbReference type="PANTHER" id="PTHR21016:SF7">
    <property type="entry name" value="TM2 DOMAIN-CONTAINING PROTEIN 3"/>
    <property type="match status" value="1"/>
</dbReference>
<comment type="caution">
    <text evidence="9">The sequence shown here is derived from an EMBL/GenBank/DDBJ whole genome shotgun (WGS) entry which is preliminary data.</text>
</comment>
<dbReference type="Pfam" id="PF05154">
    <property type="entry name" value="TM2"/>
    <property type="match status" value="1"/>
</dbReference>
<sequence>MSQFSDAFIVANAKYFPNDKIPFIKEKLDNLPTEKQLLMSTIDYKDPTTMLIISIFVGSLGVDRFMLGETGLGVLKLLTAGGCGIWTIVDWFLIINRTKELNFTRLATLL</sequence>
<gene>
    <name evidence="9" type="ORF">ABID27_000345</name>
</gene>
<feature type="domain" description="TM2" evidence="8">
    <location>
        <begin position="45"/>
        <end position="92"/>
    </location>
</feature>
<dbReference type="EMBL" id="JBEPMK010000001">
    <property type="protein sequence ID" value="MET3643728.1"/>
    <property type="molecule type" value="Genomic_DNA"/>
</dbReference>
<proteinExistence type="predicted"/>
<comment type="subcellular location">
    <subcellularLocation>
        <location evidence="1">Membrane</location>
        <topology evidence="1">Multi-pass membrane protein</topology>
    </subcellularLocation>
</comment>
<evidence type="ECO:0000256" key="1">
    <source>
        <dbReference type="ARBA" id="ARBA00004141"/>
    </source>
</evidence>
<reference evidence="9 10" key="1">
    <citation type="submission" date="2024-06" db="EMBL/GenBank/DDBJ databases">
        <title>Genomic Encyclopedia of Type Strains, Phase IV (KMG-IV): sequencing the most valuable type-strain genomes for metagenomic binning, comparative biology and taxonomic classification.</title>
        <authorList>
            <person name="Goeker M."/>
        </authorList>
    </citation>
    <scope>NUCLEOTIDE SEQUENCE [LARGE SCALE GENOMIC DNA]</scope>
    <source>
        <strain evidence="9 10">DSM 15349</strain>
    </source>
</reference>
<feature type="transmembrane region" description="Helical" evidence="7">
    <location>
        <begin position="73"/>
        <end position="95"/>
    </location>
</feature>
<organism evidence="9 10">
    <name type="scientific">Streptococcus gallinaceus</name>
    <dbReference type="NCBI Taxonomy" id="165758"/>
    <lineage>
        <taxon>Bacteria</taxon>
        <taxon>Bacillati</taxon>
        <taxon>Bacillota</taxon>
        <taxon>Bacilli</taxon>
        <taxon>Lactobacillales</taxon>
        <taxon>Streptococcaceae</taxon>
        <taxon>Streptococcus</taxon>
    </lineage>
</organism>
<evidence type="ECO:0000256" key="4">
    <source>
        <dbReference type="ARBA" id="ARBA00022989"/>
    </source>
</evidence>
<protein>
    <submittedName>
        <fullName evidence="9">TM2 domain-containing membrane protein YozV</fullName>
    </submittedName>
</protein>
<dbReference type="PANTHER" id="PTHR21016">
    <property type="entry name" value="BETA-AMYLOID BINDING PROTEIN-RELATED"/>
    <property type="match status" value="1"/>
</dbReference>